<keyword evidence="4" id="KW-1185">Reference proteome</keyword>
<dbReference type="SUPFAM" id="SSF51905">
    <property type="entry name" value="FAD/NAD(P)-binding domain"/>
    <property type="match status" value="1"/>
</dbReference>
<dbReference type="PRINTS" id="PR00420">
    <property type="entry name" value="RNGMNOXGNASE"/>
</dbReference>
<dbReference type="Proteomes" id="UP000654345">
    <property type="component" value="Unassembled WGS sequence"/>
</dbReference>
<name>A0ABQ3UU80_9CHLR</name>
<feature type="domain" description="FAD-binding" evidence="2">
    <location>
        <begin position="7"/>
        <end position="373"/>
    </location>
</feature>
<reference evidence="3 4" key="1">
    <citation type="journal article" date="2021" name="Int. J. Syst. Evol. Microbiol.">
        <title>Reticulibacter mediterranei gen. nov., sp. nov., within the new family Reticulibacteraceae fam. nov., and Ktedonospora formicarum gen. nov., sp. nov., Ktedonobacter robiniae sp. nov., Dictyobacter formicarum sp. nov. and Dictyobacter arantiisoli sp. nov., belonging to the class Ktedonobacteria.</title>
        <authorList>
            <person name="Yabe S."/>
            <person name="Zheng Y."/>
            <person name="Wang C.M."/>
            <person name="Sakai Y."/>
            <person name="Abe K."/>
            <person name="Yokota A."/>
            <person name="Donadio S."/>
            <person name="Cavaletti L."/>
            <person name="Monciardini P."/>
        </authorList>
    </citation>
    <scope>NUCLEOTIDE SEQUENCE [LARGE SCALE GENOMIC DNA]</scope>
    <source>
        <strain evidence="3 4">SOSP1-30</strain>
    </source>
</reference>
<organism evidence="3 4">
    <name type="scientific">Ktedonobacter robiniae</name>
    <dbReference type="NCBI Taxonomy" id="2778365"/>
    <lineage>
        <taxon>Bacteria</taxon>
        <taxon>Bacillati</taxon>
        <taxon>Chloroflexota</taxon>
        <taxon>Ktedonobacteria</taxon>
        <taxon>Ktedonobacterales</taxon>
        <taxon>Ktedonobacteraceae</taxon>
        <taxon>Ktedonobacter</taxon>
    </lineage>
</organism>
<keyword evidence="1" id="KW-1133">Transmembrane helix</keyword>
<keyword evidence="1" id="KW-0812">Transmembrane</keyword>
<evidence type="ECO:0000313" key="4">
    <source>
        <dbReference type="Proteomes" id="UP000654345"/>
    </source>
</evidence>
<protein>
    <recommendedName>
        <fullName evidence="2">FAD-binding domain-containing protein</fullName>
    </recommendedName>
</protein>
<dbReference type="Gene3D" id="3.50.50.60">
    <property type="entry name" value="FAD/NAD(P)-binding domain"/>
    <property type="match status" value="1"/>
</dbReference>
<evidence type="ECO:0000313" key="3">
    <source>
        <dbReference type="EMBL" id="GHO56147.1"/>
    </source>
</evidence>
<dbReference type="InterPro" id="IPR036188">
    <property type="entry name" value="FAD/NAD-bd_sf"/>
</dbReference>
<dbReference type="EMBL" id="BNJG01000002">
    <property type="protein sequence ID" value="GHO56147.1"/>
    <property type="molecule type" value="Genomic_DNA"/>
</dbReference>
<dbReference type="PANTHER" id="PTHR43422">
    <property type="entry name" value="THIAMINE THIAZOLE SYNTHASE"/>
    <property type="match status" value="1"/>
</dbReference>
<dbReference type="PANTHER" id="PTHR43422:SF3">
    <property type="entry name" value="THIAMINE THIAZOLE SYNTHASE"/>
    <property type="match status" value="1"/>
</dbReference>
<gene>
    <name evidence="3" type="ORF">KSB_46220</name>
</gene>
<feature type="transmembrane region" description="Helical" evidence="1">
    <location>
        <begin position="7"/>
        <end position="26"/>
    </location>
</feature>
<comment type="caution">
    <text evidence="3">The sequence shown here is derived from an EMBL/GenBank/DDBJ whole genome shotgun (WGS) entry which is preliminary data.</text>
</comment>
<proteinExistence type="predicted"/>
<sequence>MHTLQRTHALVIGGGIAGLLAARVLIKHFQHVTLVERDHYPQEPIFRPGVPQGRQVHTLLLRGQLALETLFPGLGKKLLAHGAIAHDYGNESLYYYGGRCPHIPSTLLQGWTSSRLLLEWQIRQELLGYHSLCFKEGHEVVGLVASAEKKQVTGVCIRERTHTPPEKREISQITADLVVDASGSSSLAPRWLEELGYEAPKETVVDTLVGYATRFYTPPAQRNDWKLIAIQGTQQSQRGGVLMAIEGNRRMVVLAGTKKDYPSTREEEFLTFARSLPDPTLYETIKEATPISPIYGYRRTANRIRHFEQLQRYPEQFLVLGDAACCFNPIYGQGMTVAALEALMLDVCLGEARRQQGFAHRFQRKVAHAIATPWQLATAAALPGTKESLTGRVSRWYLEHLISLLPTDQAIWLTFLEVIHMLRSPLSLMHPRIVAKVLTSQKRVSSPESVT</sequence>
<keyword evidence="1" id="KW-0472">Membrane</keyword>
<evidence type="ECO:0000259" key="2">
    <source>
        <dbReference type="Pfam" id="PF01494"/>
    </source>
</evidence>
<evidence type="ECO:0000256" key="1">
    <source>
        <dbReference type="SAM" id="Phobius"/>
    </source>
</evidence>
<dbReference type="RefSeq" id="WP_201372714.1">
    <property type="nucleotide sequence ID" value="NZ_BNJG01000002.1"/>
</dbReference>
<dbReference type="Pfam" id="PF01494">
    <property type="entry name" value="FAD_binding_3"/>
    <property type="match status" value="1"/>
</dbReference>
<accession>A0ABQ3UU80</accession>
<dbReference type="InterPro" id="IPR002938">
    <property type="entry name" value="FAD-bd"/>
</dbReference>